<evidence type="ECO:0000256" key="1">
    <source>
        <dbReference type="ARBA" id="ARBA00022723"/>
    </source>
</evidence>
<keyword evidence="1" id="KW-0479">Metal-binding</keyword>
<name>A0ABR5VE04_MARGR</name>
<keyword evidence="7" id="KW-1185">Reference proteome</keyword>
<dbReference type="InterPro" id="IPR004843">
    <property type="entry name" value="Calcineurin-like_PHP"/>
</dbReference>
<dbReference type="Gene3D" id="3.60.21.10">
    <property type="match status" value="1"/>
</dbReference>
<evidence type="ECO:0000256" key="3">
    <source>
        <dbReference type="ARBA" id="ARBA00023004"/>
    </source>
</evidence>
<gene>
    <name evidence="6" type="ORF">AY586_15640</name>
</gene>
<sequence>MRIAHLSDLHFGRDAPDLVSALQTELHALAPDLVVLSGDLTQRARPAEFAAAADFIARLPAPVLAVPGNHDLPGWRPLLRFIDPWGRWRAGLGRALEPELDGAGFIAVGINTARRWGPHPDWSRGRVNRTQLVRIERLVTRAEPGAVRILVAHHPFLLSSELRRRGLVGRARRALVGLRRARIDLILGGHLHRGYAGVAEGVVVAQAGTAVSTRHKGEPNAFNWIRADAREIQVESRSWNGAGFVGAACWRFARAETGWQASVGGC</sequence>
<organism evidence="6 7">
    <name type="scientific">Marichromatium gracile</name>
    <name type="common">Chromatium gracile</name>
    <dbReference type="NCBI Taxonomy" id="1048"/>
    <lineage>
        <taxon>Bacteria</taxon>
        <taxon>Pseudomonadati</taxon>
        <taxon>Pseudomonadota</taxon>
        <taxon>Gammaproteobacteria</taxon>
        <taxon>Chromatiales</taxon>
        <taxon>Chromatiaceae</taxon>
        <taxon>Marichromatium</taxon>
    </lineage>
</organism>
<comment type="caution">
    <text evidence="6">The sequence shown here is derived from an EMBL/GenBank/DDBJ whole genome shotgun (WGS) entry which is preliminary data.</text>
</comment>
<keyword evidence="3" id="KW-0408">Iron</keyword>
<comment type="similarity">
    <text evidence="4">Belongs to the cyclic nucleotide phosphodiesterase class-III family.</text>
</comment>
<keyword evidence="2" id="KW-0378">Hydrolase</keyword>
<dbReference type="InterPro" id="IPR050884">
    <property type="entry name" value="CNP_phosphodiesterase-III"/>
</dbReference>
<dbReference type="EMBL" id="LSYU01000074">
    <property type="protein sequence ID" value="KXX63894.1"/>
    <property type="molecule type" value="Genomic_DNA"/>
</dbReference>
<proteinExistence type="inferred from homology"/>
<evidence type="ECO:0000313" key="7">
    <source>
        <dbReference type="Proteomes" id="UP000075766"/>
    </source>
</evidence>
<dbReference type="PANTHER" id="PTHR42988">
    <property type="entry name" value="PHOSPHOHYDROLASE"/>
    <property type="match status" value="1"/>
</dbReference>
<dbReference type="Proteomes" id="UP000075766">
    <property type="component" value="Unassembled WGS sequence"/>
</dbReference>
<dbReference type="Pfam" id="PF00149">
    <property type="entry name" value="Metallophos"/>
    <property type="match status" value="1"/>
</dbReference>
<reference evidence="6 7" key="1">
    <citation type="submission" date="2016-02" db="EMBL/GenBank/DDBJ databases">
        <title>Genome sequence of Marichromatium gracile YL-28, a purple sulfur bacterium.</title>
        <authorList>
            <person name="Zhao C."/>
            <person name="Hong X."/>
            <person name="Chen S."/>
            <person name="Yang S."/>
        </authorList>
    </citation>
    <scope>NUCLEOTIDE SEQUENCE [LARGE SCALE GENOMIC DNA]</scope>
    <source>
        <strain evidence="6 7">YL28</strain>
    </source>
</reference>
<dbReference type="InterPro" id="IPR029052">
    <property type="entry name" value="Metallo-depent_PP-like"/>
</dbReference>
<accession>A0ABR5VE04</accession>
<dbReference type="SUPFAM" id="SSF56300">
    <property type="entry name" value="Metallo-dependent phosphatases"/>
    <property type="match status" value="1"/>
</dbReference>
<feature type="domain" description="Calcineurin-like phosphoesterase" evidence="5">
    <location>
        <begin position="1"/>
        <end position="193"/>
    </location>
</feature>
<evidence type="ECO:0000313" key="6">
    <source>
        <dbReference type="EMBL" id="KXX63894.1"/>
    </source>
</evidence>
<dbReference type="RefSeq" id="WP_062276495.1">
    <property type="nucleotide sequence ID" value="NZ_LSYU01000074.1"/>
</dbReference>
<protein>
    <submittedName>
        <fullName evidence="6">Metallophosphoesterase</fullName>
    </submittedName>
</protein>
<evidence type="ECO:0000256" key="2">
    <source>
        <dbReference type="ARBA" id="ARBA00022801"/>
    </source>
</evidence>
<dbReference type="PANTHER" id="PTHR42988:SF2">
    <property type="entry name" value="CYCLIC NUCLEOTIDE PHOSPHODIESTERASE CBUA0032-RELATED"/>
    <property type="match status" value="1"/>
</dbReference>
<evidence type="ECO:0000256" key="4">
    <source>
        <dbReference type="ARBA" id="ARBA00025742"/>
    </source>
</evidence>
<evidence type="ECO:0000259" key="5">
    <source>
        <dbReference type="Pfam" id="PF00149"/>
    </source>
</evidence>